<feature type="region of interest" description="Disordered" evidence="1">
    <location>
        <begin position="73"/>
        <end position="105"/>
    </location>
</feature>
<accession>A0A8K0VT72</accession>
<keyword evidence="2" id="KW-0812">Transmembrane</keyword>
<gene>
    <name evidence="3" type="ORF">FB567DRAFT_597585</name>
</gene>
<dbReference type="EMBL" id="JAGMVJ010000022">
    <property type="protein sequence ID" value="KAH7073275.1"/>
    <property type="molecule type" value="Genomic_DNA"/>
</dbReference>
<evidence type="ECO:0000256" key="1">
    <source>
        <dbReference type="SAM" id="MobiDB-lite"/>
    </source>
</evidence>
<dbReference type="AlphaFoldDB" id="A0A8K0VT72"/>
<feature type="transmembrane region" description="Helical" evidence="2">
    <location>
        <begin position="15"/>
        <end position="35"/>
    </location>
</feature>
<proteinExistence type="predicted"/>
<reference evidence="3" key="1">
    <citation type="journal article" date="2021" name="Nat. Commun.">
        <title>Genetic determinants of endophytism in the Arabidopsis root mycobiome.</title>
        <authorList>
            <person name="Mesny F."/>
            <person name="Miyauchi S."/>
            <person name="Thiergart T."/>
            <person name="Pickel B."/>
            <person name="Atanasova L."/>
            <person name="Karlsson M."/>
            <person name="Huettel B."/>
            <person name="Barry K.W."/>
            <person name="Haridas S."/>
            <person name="Chen C."/>
            <person name="Bauer D."/>
            <person name="Andreopoulos W."/>
            <person name="Pangilinan J."/>
            <person name="LaButti K."/>
            <person name="Riley R."/>
            <person name="Lipzen A."/>
            <person name="Clum A."/>
            <person name="Drula E."/>
            <person name="Henrissat B."/>
            <person name="Kohler A."/>
            <person name="Grigoriev I.V."/>
            <person name="Martin F.M."/>
            <person name="Hacquard S."/>
        </authorList>
    </citation>
    <scope>NUCLEOTIDE SEQUENCE</scope>
    <source>
        <strain evidence="3">MPI-SDFR-AT-0120</strain>
    </source>
</reference>
<evidence type="ECO:0000256" key="2">
    <source>
        <dbReference type="SAM" id="Phobius"/>
    </source>
</evidence>
<keyword evidence="2" id="KW-0472">Membrane</keyword>
<sequence length="120" mass="13456">MAPLSPRGSPDDTTVLFLFISFAILIILALLLIVVSCQTWMLWKMAQAVVEQDARLIKYPGSRKRRSMLRQSVQMGRVDEEDGEEKESMMSGGLGVGDGESTKGFRWAGKEKKGLMGRWF</sequence>
<keyword evidence="4" id="KW-1185">Reference proteome</keyword>
<keyword evidence="2" id="KW-1133">Transmembrane helix</keyword>
<evidence type="ECO:0000313" key="3">
    <source>
        <dbReference type="EMBL" id="KAH7073275.1"/>
    </source>
</evidence>
<organism evidence="3 4">
    <name type="scientific">Paraphoma chrysanthemicola</name>
    <dbReference type="NCBI Taxonomy" id="798071"/>
    <lineage>
        <taxon>Eukaryota</taxon>
        <taxon>Fungi</taxon>
        <taxon>Dikarya</taxon>
        <taxon>Ascomycota</taxon>
        <taxon>Pezizomycotina</taxon>
        <taxon>Dothideomycetes</taxon>
        <taxon>Pleosporomycetidae</taxon>
        <taxon>Pleosporales</taxon>
        <taxon>Pleosporineae</taxon>
        <taxon>Phaeosphaeriaceae</taxon>
        <taxon>Paraphoma</taxon>
    </lineage>
</organism>
<protein>
    <submittedName>
        <fullName evidence="3">Uncharacterized protein</fullName>
    </submittedName>
</protein>
<comment type="caution">
    <text evidence="3">The sequence shown here is derived from an EMBL/GenBank/DDBJ whole genome shotgun (WGS) entry which is preliminary data.</text>
</comment>
<name>A0A8K0VT72_9PLEO</name>
<evidence type="ECO:0000313" key="4">
    <source>
        <dbReference type="Proteomes" id="UP000813461"/>
    </source>
</evidence>
<dbReference type="Proteomes" id="UP000813461">
    <property type="component" value="Unassembled WGS sequence"/>
</dbReference>
<dbReference type="OrthoDB" id="3799445at2759"/>